<evidence type="ECO:0000313" key="2">
    <source>
        <dbReference type="Proteomes" id="UP000229570"/>
    </source>
</evidence>
<comment type="caution">
    <text evidence="1">The sequence shown here is derived from an EMBL/GenBank/DDBJ whole genome shotgun (WGS) entry which is preliminary data.</text>
</comment>
<protein>
    <recommendedName>
        <fullName evidence="3">Nucleotidyl transferase AbiEii/AbiGii toxin family protein</fullName>
    </recommendedName>
</protein>
<dbReference type="InterPro" id="IPR014942">
    <property type="entry name" value="AbiEii"/>
</dbReference>
<dbReference type="Pfam" id="PF08843">
    <property type="entry name" value="AbiEii"/>
    <property type="match status" value="1"/>
</dbReference>
<dbReference type="Proteomes" id="UP000229570">
    <property type="component" value="Unassembled WGS sequence"/>
</dbReference>
<name>A0A2H0KLW7_9BACT</name>
<sequence>MNKLYQRNLKKEKLQDYILNFVYNNRKFKRLIFTGGTCLRKIYGLNRLSEDLDFDYTDDFNINDFSKEIEKYLISKEKFTNVELKIANNQKTVFIKFPQTNKEKIFVRCDFSKAKKNVKTEVNPYNSDRYNFFILSYDLPTLFGNKIEAFLEREFFKGNEQTLSFKGRDVFDIAWFIQLSAKSGFVLKPKWNNLEKDLKMTKKEIIKKVIKKVSKIKNEELLLDLVPFIESEKTINEFINSFVVVIKNKLVFIA</sequence>
<dbReference type="AlphaFoldDB" id="A0A2H0KLW7"/>
<reference evidence="1 2" key="1">
    <citation type="submission" date="2017-09" db="EMBL/GenBank/DDBJ databases">
        <title>Depth-based differentiation of microbial function through sediment-hosted aquifers and enrichment of novel symbionts in the deep terrestrial subsurface.</title>
        <authorList>
            <person name="Probst A.J."/>
            <person name="Ladd B."/>
            <person name="Jarett J.K."/>
            <person name="Geller-Mcgrath D.E."/>
            <person name="Sieber C.M."/>
            <person name="Emerson J.B."/>
            <person name="Anantharaman K."/>
            <person name="Thomas B.C."/>
            <person name="Malmstrom R."/>
            <person name="Stieglmeier M."/>
            <person name="Klingl A."/>
            <person name="Woyke T."/>
            <person name="Ryan C.M."/>
            <person name="Banfield J.F."/>
        </authorList>
    </citation>
    <scope>NUCLEOTIDE SEQUENCE [LARGE SCALE GENOMIC DNA]</scope>
    <source>
        <strain evidence="1">CG11_big_fil_rev_8_21_14_0_20_35_14</strain>
    </source>
</reference>
<gene>
    <name evidence="1" type="ORF">COV86_04025</name>
</gene>
<dbReference type="Gene3D" id="3.10.450.620">
    <property type="entry name" value="JHP933, nucleotidyltransferase-like core domain"/>
    <property type="match status" value="1"/>
</dbReference>
<accession>A0A2H0KLW7</accession>
<proteinExistence type="predicted"/>
<evidence type="ECO:0000313" key="1">
    <source>
        <dbReference type="EMBL" id="PIQ72252.1"/>
    </source>
</evidence>
<dbReference type="EMBL" id="PCVL01000060">
    <property type="protein sequence ID" value="PIQ72252.1"/>
    <property type="molecule type" value="Genomic_DNA"/>
</dbReference>
<evidence type="ECO:0008006" key="3">
    <source>
        <dbReference type="Google" id="ProtNLM"/>
    </source>
</evidence>
<organism evidence="1 2">
    <name type="scientific">Candidatus Roizmanbacteria bacterium CG11_big_fil_rev_8_21_14_0_20_35_14</name>
    <dbReference type="NCBI Taxonomy" id="1974855"/>
    <lineage>
        <taxon>Bacteria</taxon>
        <taxon>Candidatus Roizmaniibacteriota</taxon>
    </lineage>
</organism>